<accession>A0ACB8RB92</accession>
<protein>
    <submittedName>
        <fullName evidence="1">Uncharacterized protein</fullName>
    </submittedName>
</protein>
<comment type="caution">
    <text evidence="1">The sequence shown here is derived from an EMBL/GenBank/DDBJ whole genome shotgun (WGS) entry which is preliminary data.</text>
</comment>
<name>A0ACB8RB92_9AGAM</name>
<sequence>MPRKISPYEPFSSKAAAILMGWAYNGGGSKDSAAQQDLHAHDMFRFGLDTKELGNHSHARETALLDKYLEDAANPFHQTDGWRSATLYVPLPDEGHKQSEASAPKLEVPGFKYRRLFDVLKSSYQSERSKAYHFTPFEQRWIPDDENPETSEAVYSEVYSSQAMRDAHRDVNALPRDPDDSLERVVMPMMLWSDATHLASFGTASAWPIYLYFGSESKYARAKPTSQACHHVAYLPSLPADFQTQFRAHYGRLSSANVKTHCKRELMHAALDHLLDDDFLEAYHHGIVLMCTDGVARRFFPRIFTYSADYPEKVLLATIKNQGRCPCPRCFVTKDQIPEVATPADMESRKDIRVDDEVRQKTVKKARRQLFTHARSITSDPVKTLLDATSMTPTINAFSKLNTTTVPFNFHKMLVVDLLHEFELGIWKAVFTHLLRLLYALGGDRIARLNERYRQMPTFGRDTIRKFSDNVSEMKKLAARDFEDMLQCAIAAFDGLFEHEDYPGMNATILDLLFCLLTWHAYAKLRLHTDSTIDLFKTATTALGESLRIFCDEVCSKVQTKELPKEADVRRRTAARRNTESAPAAGTKIKLFNMSTVKMHFFPDYPETIQYFGTTDNYNTQTGELQHRQVKRRYAKSGKVRYIASLAKQDARERFIAEQRKRMEKELTPPSPAVGSTSRRRKRTDDDIPFTDPKAHYHIAEQSRDSVNLIDWLDDNDGDPALKNFRRSLIDHILARVHNVPENEDRTFTDTERGTIVLKDNKIFFHQVLRVNYTTYDIRREQDSMNPRTHADIMVLSGEDPSDPSFHPYWYGRILRIFHVLYQHIPSDSPPTEYRRMDVVWVHWMARDVTVPSGWAARRLPCVGPANLEDSDAVGFLNPNDILRGAHLLPAFSFGTTDEYATRSLTRPLAPGEPDVEWRRYFVNMFVDRDTFMLHRGGGIGHVITRPFNKLLRAEAHTVPERRRSRHGSSSPASNSDDSDEDAMDDDEDRGGHSDVPVSDDDAYSEGSEDGSARGEGDSEDSDGSEDEDILAAHGFAAL</sequence>
<reference evidence="1" key="2">
    <citation type="journal article" date="2022" name="New Phytol.">
        <title>Evolutionary transition to the ectomycorrhizal habit in the genomes of a hyperdiverse lineage of mushroom-forming fungi.</title>
        <authorList>
            <person name="Looney B."/>
            <person name="Miyauchi S."/>
            <person name="Morin E."/>
            <person name="Drula E."/>
            <person name="Courty P.E."/>
            <person name="Kohler A."/>
            <person name="Kuo A."/>
            <person name="LaButti K."/>
            <person name="Pangilinan J."/>
            <person name="Lipzen A."/>
            <person name="Riley R."/>
            <person name="Andreopoulos W."/>
            <person name="He G."/>
            <person name="Johnson J."/>
            <person name="Nolan M."/>
            <person name="Tritt A."/>
            <person name="Barry K.W."/>
            <person name="Grigoriev I.V."/>
            <person name="Nagy L.G."/>
            <person name="Hibbett D."/>
            <person name="Henrissat B."/>
            <person name="Matheny P.B."/>
            <person name="Labbe J."/>
            <person name="Martin F.M."/>
        </authorList>
    </citation>
    <scope>NUCLEOTIDE SEQUENCE</scope>
    <source>
        <strain evidence="1">FP105234-sp</strain>
    </source>
</reference>
<reference evidence="1" key="1">
    <citation type="submission" date="2021-02" db="EMBL/GenBank/DDBJ databases">
        <authorList>
            <consortium name="DOE Joint Genome Institute"/>
            <person name="Ahrendt S."/>
            <person name="Looney B.P."/>
            <person name="Miyauchi S."/>
            <person name="Morin E."/>
            <person name="Drula E."/>
            <person name="Courty P.E."/>
            <person name="Chicoki N."/>
            <person name="Fauchery L."/>
            <person name="Kohler A."/>
            <person name="Kuo A."/>
            <person name="Labutti K."/>
            <person name="Pangilinan J."/>
            <person name="Lipzen A."/>
            <person name="Riley R."/>
            <person name="Andreopoulos W."/>
            <person name="He G."/>
            <person name="Johnson J."/>
            <person name="Barry K.W."/>
            <person name="Grigoriev I.V."/>
            <person name="Nagy L."/>
            <person name="Hibbett D."/>
            <person name="Henrissat B."/>
            <person name="Matheny P.B."/>
            <person name="Labbe J."/>
            <person name="Martin F."/>
        </authorList>
    </citation>
    <scope>NUCLEOTIDE SEQUENCE</scope>
    <source>
        <strain evidence="1">FP105234-sp</strain>
    </source>
</reference>
<evidence type="ECO:0000313" key="1">
    <source>
        <dbReference type="EMBL" id="KAI0040823.1"/>
    </source>
</evidence>
<gene>
    <name evidence="1" type="ORF">FA95DRAFT_1527233</name>
</gene>
<dbReference type="EMBL" id="MU276165">
    <property type="protein sequence ID" value="KAI0040823.1"/>
    <property type="molecule type" value="Genomic_DNA"/>
</dbReference>
<evidence type="ECO:0000313" key="2">
    <source>
        <dbReference type="Proteomes" id="UP000814033"/>
    </source>
</evidence>
<organism evidence="1 2">
    <name type="scientific">Auriscalpium vulgare</name>
    <dbReference type="NCBI Taxonomy" id="40419"/>
    <lineage>
        <taxon>Eukaryota</taxon>
        <taxon>Fungi</taxon>
        <taxon>Dikarya</taxon>
        <taxon>Basidiomycota</taxon>
        <taxon>Agaricomycotina</taxon>
        <taxon>Agaricomycetes</taxon>
        <taxon>Russulales</taxon>
        <taxon>Auriscalpiaceae</taxon>
        <taxon>Auriscalpium</taxon>
    </lineage>
</organism>
<keyword evidence="2" id="KW-1185">Reference proteome</keyword>
<dbReference type="Proteomes" id="UP000814033">
    <property type="component" value="Unassembled WGS sequence"/>
</dbReference>
<proteinExistence type="predicted"/>